<gene>
    <name evidence="13" type="ORF">LAZ67_2005278</name>
    <name evidence="14" type="ORF">LAZ67_2005284</name>
</gene>
<dbReference type="InterPro" id="IPR036119">
    <property type="entry name" value="NOS_N_sf"/>
</dbReference>
<evidence type="ECO:0000256" key="6">
    <source>
        <dbReference type="ARBA" id="ARBA00022643"/>
    </source>
</evidence>
<reference evidence="14 15" key="1">
    <citation type="submission" date="2022-01" db="EMBL/GenBank/DDBJ databases">
        <title>A chromosomal length assembly of Cordylochernes scorpioides.</title>
        <authorList>
            <person name="Zeh D."/>
            <person name="Zeh J."/>
        </authorList>
    </citation>
    <scope>NUCLEOTIDE SEQUENCE [LARGE SCALE GENOMIC DNA]</scope>
    <source>
        <strain evidence="14">IN4F17</strain>
        <tissue evidence="14">Whole Body</tissue>
    </source>
</reference>
<feature type="non-terminal residue" evidence="14">
    <location>
        <position position="1"/>
    </location>
</feature>
<comment type="cofactor">
    <cofactor evidence="1">
        <name>FMN</name>
        <dbReference type="ChEBI" id="CHEBI:58210"/>
    </cofactor>
</comment>
<comment type="cofactor">
    <cofactor evidence="2">
        <name>heme b</name>
        <dbReference type="ChEBI" id="CHEBI:60344"/>
    </cofactor>
</comment>
<evidence type="ECO:0000259" key="12">
    <source>
        <dbReference type="PROSITE" id="PS60001"/>
    </source>
</evidence>
<dbReference type="EMBL" id="CP092864">
    <property type="protein sequence ID" value="UYV63671.1"/>
    <property type="molecule type" value="Genomic_DNA"/>
</dbReference>
<keyword evidence="9" id="KW-0112">Calmodulin-binding</keyword>
<evidence type="ECO:0000256" key="11">
    <source>
        <dbReference type="ARBA" id="ARBA00023004"/>
    </source>
</evidence>
<evidence type="ECO:0000256" key="10">
    <source>
        <dbReference type="ARBA" id="ARBA00023002"/>
    </source>
</evidence>
<dbReference type="InterPro" id="IPR004030">
    <property type="entry name" value="NOS_N"/>
</dbReference>
<keyword evidence="5" id="KW-0349">Heme</keyword>
<comment type="similarity">
    <text evidence="3">Belongs to the NOS family.</text>
</comment>
<keyword evidence="11" id="KW-0408">Iron</keyword>
<evidence type="ECO:0000256" key="8">
    <source>
        <dbReference type="ARBA" id="ARBA00022857"/>
    </source>
</evidence>
<dbReference type="InterPro" id="IPR050607">
    <property type="entry name" value="NOS"/>
</dbReference>
<evidence type="ECO:0000256" key="1">
    <source>
        <dbReference type="ARBA" id="ARBA00001917"/>
    </source>
</evidence>
<evidence type="ECO:0000313" key="15">
    <source>
        <dbReference type="Proteomes" id="UP001235939"/>
    </source>
</evidence>
<proteinExistence type="inferred from homology"/>
<sequence>MGSLVSGPPCHPRSSLDILDHARRFFDQYYSSIKRYNSPGHLARIREVEGDLSRRGTYDLLETELVYGAKLAWRNSPRCIGRIQWSKLQVFDARGVTTAREMFEAICNHIKYSTNKGNIRSAITVFPQRVPGRGDFRIWNPQLIQYAGYRDIALGDPASYDFTE</sequence>
<evidence type="ECO:0000256" key="7">
    <source>
        <dbReference type="ARBA" id="ARBA00022723"/>
    </source>
</evidence>
<protein>
    <recommendedName>
        <fullName evidence="4">nitric-oxide synthase (NADPH)</fullName>
        <ecNumber evidence="4">1.14.13.39</ecNumber>
    </recommendedName>
</protein>
<keyword evidence="10" id="KW-0560">Oxidoreductase</keyword>
<dbReference type="EC" id="1.14.13.39" evidence="4"/>
<keyword evidence="7" id="KW-0479">Metal-binding</keyword>
<dbReference type="InterPro" id="IPR044943">
    <property type="entry name" value="NOS_dom_1"/>
</dbReference>
<organism evidence="14 15">
    <name type="scientific">Cordylochernes scorpioides</name>
    <dbReference type="NCBI Taxonomy" id="51811"/>
    <lineage>
        <taxon>Eukaryota</taxon>
        <taxon>Metazoa</taxon>
        <taxon>Ecdysozoa</taxon>
        <taxon>Arthropoda</taxon>
        <taxon>Chelicerata</taxon>
        <taxon>Arachnida</taxon>
        <taxon>Pseudoscorpiones</taxon>
        <taxon>Cheliferoidea</taxon>
        <taxon>Chernetidae</taxon>
        <taxon>Cordylochernes</taxon>
    </lineage>
</organism>
<keyword evidence="6" id="KW-0285">Flavoprotein</keyword>
<dbReference type="PROSITE" id="PS60001">
    <property type="entry name" value="NOS"/>
    <property type="match status" value="1"/>
</dbReference>
<dbReference type="SUPFAM" id="SSF56512">
    <property type="entry name" value="Nitric oxide (NO) synthase oxygenase domain"/>
    <property type="match status" value="1"/>
</dbReference>
<dbReference type="EMBL" id="CP092864">
    <property type="protein sequence ID" value="UYV63677.1"/>
    <property type="molecule type" value="Genomic_DNA"/>
</dbReference>
<accession>A0ABY6K7K7</accession>
<keyword evidence="6" id="KW-0288">FMN</keyword>
<keyword evidence="8" id="KW-0521">NADP</keyword>
<evidence type="ECO:0000256" key="2">
    <source>
        <dbReference type="ARBA" id="ARBA00001970"/>
    </source>
</evidence>
<dbReference type="Proteomes" id="UP001235939">
    <property type="component" value="Chromosome 02"/>
</dbReference>
<evidence type="ECO:0000256" key="3">
    <source>
        <dbReference type="ARBA" id="ARBA00006267"/>
    </source>
</evidence>
<dbReference type="PANTHER" id="PTHR43410">
    <property type="entry name" value="NITRIC OXIDE SYNTHASE OXYGENASE"/>
    <property type="match status" value="1"/>
</dbReference>
<evidence type="ECO:0000256" key="9">
    <source>
        <dbReference type="ARBA" id="ARBA00022860"/>
    </source>
</evidence>
<dbReference type="Pfam" id="PF02898">
    <property type="entry name" value="NO_synthase"/>
    <property type="match status" value="1"/>
</dbReference>
<feature type="domain" description="Nitric oxide synthase (NOS)" evidence="12">
    <location>
        <begin position="78"/>
        <end position="85"/>
    </location>
</feature>
<keyword evidence="15" id="KW-1185">Reference proteome</keyword>
<name>A0ABY6K7K7_9ARAC</name>
<evidence type="ECO:0000313" key="14">
    <source>
        <dbReference type="EMBL" id="UYV63677.1"/>
    </source>
</evidence>
<dbReference type="Gene3D" id="3.90.340.10">
    <property type="entry name" value="Nitric Oxide Synthase, Chain A, domain 1"/>
    <property type="match status" value="1"/>
</dbReference>
<evidence type="ECO:0000256" key="5">
    <source>
        <dbReference type="ARBA" id="ARBA00022617"/>
    </source>
</evidence>
<dbReference type="PANTHER" id="PTHR43410:SF1">
    <property type="entry name" value="NITRIC OXIDE SYNTHASE"/>
    <property type="match status" value="1"/>
</dbReference>
<evidence type="ECO:0000256" key="4">
    <source>
        <dbReference type="ARBA" id="ARBA00012989"/>
    </source>
</evidence>
<evidence type="ECO:0000313" key="13">
    <source>
        <dbReference type="EMBL" id="UYV63671.1"/>
    </source>
</evidence>